<evidence type="ECO:0000256" key="2">
    <source>
        <dbReference type="ARBA" id="ARBA00022737"/>
    </source>
</evidence>
<feature type="repeat" description="RCC1" evidence="6">
    <location>
        <begin position="358"/>
        <end position="412"/>
    </location>
</feature>
<feature type="compositionally biased region" description="Low complexity" evidence="8">
    <location>
        <begin position="789"/>
        <end position="805"/>
    </location>
</feature>
<keyword evidence="3 5" id="KW-0863">Zinc-finger</keyword>
<protein>
    <submittedName>
        <fullName evidence="11">OLC1v1032817C1</fullName>
    </submittedName>
</protein>
<evidence type="ECO:0000256" key="3">
    <source>
        <dbReference type="ARBA" id="ARBA00022771"/>
    </source>
</evidence>
<feature type="domain" description="FYVE-type" evidence="9">
    <location>
        <begin position="639"/>
        <end position="701"/>
    </location>
</feature>
<dbReference type="Proteomes" id="UP001161247">
    <property type="component" value="Chromosome 2"/>
</dbReference>
<dbReference type="PROSITE" id="PS51514">
    <property type="entry name" value="BRX"/>
    <property type="match status" value="1"/>
</dbReference>
<feature type="compositionally biased region" description="Low complexity" evidence="8">
    <location>
        <begin position="223"/>
        <end position="235"/>
    </location>
</feature>
<dbReference type="InterPro" id="IPR000306">
    <property type="entry name" value="Znf_FYVE"/>
</dbReference>
<dbReference type="PROSITE" id="PS50012">
    <property type="entry name" value="RCC1_3"/>
    <property type="match status" value="7"/>
</dbReference>
<feature type="coiled-coil region" evidence="7">
    <location>
        <begin position="838"/>
        <end position="907"/>
    </location>
</feature>
<dbReference type="InterPro" id="IPR001849">
    <property type="entry name" value="PH_domain"/>
</dbReference>
<dbReference type="PROSITE" id="PS00626">
    <property type="entry name" value="RCC1_2"/>
    <property type="match status" value="2"/>
</dbReference>
<dbReference type="Pfam" id="PF25390">
    <property type="entry name" value="WD40_RLD"/>
    <property type="match status" value="1"/>
</dbReference>
<evidence type="ECO:0000256" key="4">
    <source>
        <dbReference type="ARBA" id="ARBA00022833"/>
    </source>
</evidence>
<dbReference type="InterPro" id="IPR017455">
    <property type="entry name" value="Znf_FYVE-rel"/>
</dbReference>
<dbReference type="Gene3D" id="2.130.10.30">
    <property type="entry name" value="Regulator of chromosome condensation 1/beta-lactamase-inhibitor protein II"/>
    <property type="match status" value="2"/>
</dbReference>
<keyword evidence="2" id="KW-0677">Repeat</keyword>
<evidence type="ECO:0000256" key="6">
    <source>
        <dbReference type="PROSITE-ProRule" id="PRU00235"/>
    </source>
</evidence>
<accession>A0AAV1CLX9</accession>
<evidence type="ECO:0000313" key="12">
    <source>
        <dbReference type="Proteomes" id="UP001161247"/>
    </source>
</evidence>
<feature type="region of interest" description="Disordered" evidence="8">
    <location>
        <begin position="190"/>
        <end position="236"/>
    </location>
</feature>
<gene>
    <name evidence="11" type="ORF">OLC1_LOCUS7336</name>
</gene>
<feature type="compositionally biased region" description="Polar residues" evidence="8">
    <location>
        <begin position="207"/>
        <end position="222"/>
    </location>
</feature>
<keyword evidence="12" id="KW-1185">Reference proteome</keyword>
<dbReference type="InterPro" id="IPR051210">
    <property type="entry name" value="Ub_ligase/GEF_domain"/>
</dbReference>
<dbReference type="Pfam" id="PF13713">
    <property type="entry name" value="BRX_N"/>
    <property type="match status" value="1"/>
</dbReference>
<evidence type="ECO:0000259" key="10">
    <source>
        <dbReference type="PROSITE" id="PS51514"/>
    </source>
</evidence>
<feature type="repeat" description="RCC1" evidence="6">
    <location>
        <begin position="531"/>
        <end position="582"/>
    </location>
</feature>
<dbReference type="InterPro" id="IPR009091">
    <property type="entry name" value="RCC1/BLIP-II"/>
</dbReference>
<sequence>MADLLRPTTLAERDIDQAITALKKGAFLLKYGRRGKPKFCPFRLSSDESVLIWYYGKEEKQLDLRQVSRIIPGQRTAIFQRYPRPEKEYQSFSLIYNDRSLDVICKDKDEAEVWFAGLKALIAQGSYRKARNEAKTETSSCESPRGRKAFPSNLSSDQGDTPRPESIPQSRLGKAFADIVSYTATSKNPLPAETVTSSIGSLLPGPTDNSNGRSSTGDTNRVSLSSAVSSSSQGSCREDFECLGDVFIWGEATGEGLLGGGELRVGELSNSKINANIPKALDSTMVLDVQSVACGDKYAILVTKHGEVFSWGEDKGGRLGHGLETDLSNPKLVGALSGMSIEMVACGEYHTCAVTLSGDLYSWGDGTHNCGLLGHGSEASYWIPKKINGFIEGIQVSYVSCGPWHTAVITSAGQLFTFGDGTFGALGHGDRAGTYTPREVESLKGLRTVRVACGVWHTAAVVEISVASNPGLSDGCLSGSLFSWGNGDDGQLGHCDKKCRLVPQHVAALDSLSFSRVACGQNLTVALTTAGKVYTMGSIVHGQLGNPLANGKDPTCVEGKIANSFVEEIACGSHHVAVLTSKMEVYTWGKGSNGQLGHGQNNDRDSPNLVNFLKDKQVRSVACGSNFTAVICLHKGMSSADNSVCSGCRNPFNFRRKRHNCYNCGLAFCTACSSRKSMRASLAPSINKPFRVCDDCYSKLQKSLNSRSAPRIPNVKSATGLYRSSTEKLPESKLLHSDSFSLADAGNIKNMSRVASSGSNLFLFQNVDDQRVSASSKSPKGPTGTSKILPLSLPSSRMGSRSPSPVQGKSRPLHAATSTLSLNGHKDESSVGDLKQENDILHVEIKCLKAQVEELASKLCILEADLESKSKQLKEATAQAADEAEKSRAAKEVIKSLTAQLKEMAERVPEPESPSTVYHNLNANVEQASEESYMPGSGRNVNRLPPVSTGSSASSNNPSLSNGAKDQLQKPERVIQDEPGVYISLCSSPGGGNELRRVRFSRKHFSEEQAEKWWAENGTKVLERHNVRLPT</sequence>
<dbReference type="InterPro" id="IPR027988">
    <property type="entry name" value="BRX_N"/>
</dbReference>
<evidence type="ECO:0000256" key="8">
    <source>
        <dbReference type="SAM" id="MobiDB-lite"/>
    </source>
</evidence>
<dbReference type="InterPro" id="IPR013591">
    <property type="entry name" value="Brevis_radix_dom"/>
</dbReference>
<dbReference type="CDD" id="cd13365">
    <property type="entry name" value="PH_PLC_plant-like"/>
    <property type="match status" value="1"/>
</dbReference>
<feature type="region of interest" description="Disordered" evidence="8">
    <location>
        <begin position="133"/>
        <end position="170"/>
    </location>
</feature>
<feature type="repeat" description="RCC1" evidence="6">
    <location>
        <begin position="479"/>
        <end position="530"/>
    </location>
</feature>
<dbReference type="PRINTS" id="PR00633">
    <property type="entry name" value="RCCNDNSATION"/>
</dbReference>
<keyword evidence="7" id="KW-0175">Coiled coil</keyword>
<dbReference type="AlphaFoldDB" id="A0AAV1CLX9"/>
<dbReference type="SMART" id="SM00064">
    <property type="entry name" value="FYVE"/>
    <property type="match status" value="1"/>
</dbReference>
<dbReference type="CDD" id="cd00065">
    <property type="entry name" value="FYVE_like_SF"/>
    <property type="match status" value="1"/>
</dbReference>
<dbReference type="InterPro" id="IPR013083">
    <property type="entry name" value="Znf_RING/FYVE/PHD"/>
</dbReference>
<dbReference type="GO" id="GO:0008270">
    <property type="term" value="F:zinc ion binding"/>
    <property type="evidence" value="ECO:0007669"/>
    <property type="project" value="UniProtKB-KW"/>
</dbReference>
<reference evidence="11" key="1">
    <citation type="submission" date="2023-03" db="EMBL/GenBank/DDBJ databases">
        <authorList>
            <person name="Julca I."/>
        </authorList>
    </citation>
    <scope>NUCLEOTIDE SEQUENCE</scope>
</reference>
<dbReference type="InterPro" id="IPR000408">
    <property type="entry name" value="Reg_chr_condens"/>
</dbReference>
<feature type="region of interest" description="Disordered" evidence="8">
    <location>
        <begin position="773"/>
        <end position="813"/>
    </location>
</feature>
<feature type="compositionally biased region" description="Polar residues" evidence="8">
    <location>
        <begin position="773"/>
        <end position="786"/>
    </location>
</feature>
<evidence type="ECO:0000256" key="1">
    <source>
        <dbReference type="ARBA" id="ARBA00022723"/>
    </source>
</evidence>
<dbReference type="SUPFAM" id="SSF50729">
    <property type="entry name" value="PH domain-like"/>
    <property type="match status" value="1"/>
</dbReference>
<feature type="repeat" description="RCC1" evidence="6">
    <location>
        <begin position="413"/>
        <end position="464"/>
    </location>
</feature>
<dbReference type="SUPFAM" id="SSF57903">
    <property type="entry name" value="FYVE/PHD zinc finger"/>
    <property type="match status" value="1"/>
</dbReference>
<feature type="repeat" description="RCC1" evidence="6">
    <location>
        <begin position="306"/>
        <end position="357"/>
    </location>
</feature>
<feature type="compositionally biased region" description="Polar residues" evidence="8">
    <location>
        <begin position="190"/>
        <end position="200"/>
    </location>
</feature>
<feature type="repeat" description="RCC1" evidence="6">
    <location>
        <begin position="244"/>
        <end position="305"/>
    </location>
</feature>
<feature type="compositionally biased region" description="Low complexity" evidence="8">
    <location>
        <begin position="945"/>
        <end position="962"/>
    </location>
</feature>
<dbReference type="Pfam" id="PF16457">
    <property type="entry name" value="PH_12"/>
    <property type="match status" value="1"/>
</dbReference>
<dbReference type="PANTHER" id="PTHR22870:SF358">
    <property type="entry name" value="REGULATOR OF CHROMOSOME CONDENSATION (RCC1) FAMILY WITH FYVE ZINC FINGER DOMAIN-CONTAINING PROTEIN"/>
    <property type="match status" value="1"/>
</dbReference>
<name>A0AAV1CLX9_OLDCO</name>
<feature type="repeat" description="RCC1" evidence="6">
    <location>
        <begin position="583"/>
        <end position="634"/>
    </location>
</feature>
<dbReference type="FunFam" id="2.130.10.30:FF:000028">
    <property type="entry name" value="PH, RCC1 and FYVE domains-containing protein 1"/>
    <property type="match status" value="1"/>
</dbReference>
<proteinExistence type="predicted"/>
<evidence type="ECO:0000313" key="11">
    <source>
        <dbReference type="EMBL" id="CAI9096626.1"/>
    </source>
</evidence>
<feature type="domain" description="BRX" evidence="10">
    <location>
        <begin position="971"/>
        <end position="1026"/>
    </location>
</feature>
<dbReference type="Pfam" id="PF01363">
    <property type="entry name" value="FYVE"/>
    <property type="match status" value="1"/>
</dbReference>
<evidence type="ECO:0000256" key="7">
    <source>
        <dbReference type="SAM" id="Coils"/>
    </source>
</evidence>
<feature type="region of interest" description="Disordered" evidence="8">
    <location>
        <begin position="928"/>
        <end position="971"/>
    </location>
</feature>
<dbReference type="InterPro" id="IPR058923">
    <property type="entry name" value="RCC1-like_dom"/>
</dbReference>
<dbReference type="InterPro" id="IPR011011">
    <property type="entry name" value="Znf_FYVE_PHD"/>
</dbReference>
<dbReference type="Pfam" id="PF08381">
    <property type="entry name" value="BRX"/>
    <property type="match status" value="1"/>
</dbReference>
<keyword evidence="1" id="KW-0479">Metal-binding</keyword>
<evidence type="ECO:0000259" key="9">
    <source>
        <dbReference type="PROSITE" id="PS50178"/>
    </source>
</evidence>
<dbReference type="PANTHER" id="PTHR22870">
    <property type="entry name" value="REGULATOR OF CHROMOSOME CONDENSATION"/>
    <property type="match status" value="1"/>
</dbReference>
<dbReference type="EMBL" id="OX459119">
    <property type="protein sequence ID" value="CAI9096626.1"/>
    <property type="molecule type" value="Genomic_DNA"/>
</dbReference>
<dbReference type="PROSITE" id="PS50178">
    <property type="entry name" value="ZF_FYVE"/>
    <property type="match status" value="1"/>
</dbReference>
<dbReference type="SUPFAM" id="SSF50985">
    <property type="entry name" value="RCC1/BLIP-II"/>
    <property type="match status" value="1"/>
</dbReference>
<keyword evidence="4" id="KW-0862">Zinc</keyword>
<organism evidence="11 12">
    <name type="scientific">Oldenlandia corymbosa var. corymbosa</name>
    <dbReference type="NCBI Taxonomy" id="529605"/>
    <lineage>
        <taxon>Eukaryota</taxon>
        <taxon>Viridiplantae</taxon>
        <taxon>Streptophyta</taxon>
        <taxon>Embryophyta</taxon>
        <taxon>Tracheophyta</taxon>
        <taxon>Spermatophyta</taxon>
        <taxon>Magnoliopsida</taxon>
        <taxon>eudicotyledons</taxon>
        <taxon>Gunneridae</taxon>
        <taxon>Pentapetalae</taxon>
        <taxon>asterids</taxon>
        <taxon>lamiids</taxon>
        <taxon>Gentianales</taxon>
        <taxon>Rubiaceae</taxon>
        <taxon>Rubioideae</taxon>
        <taxon>Spermacoceae</taxon>
        <taxon>Hedyotis-Oldenlandia complex</taxon>
        <taxon>Oldenlandia</taxon>
    </lineage>
</organism>
<evidence type="ECO:0000256" key="5">
    <source>
        <dbReference type="PROSITE-ProRule" id="PRU00091"/>
    </source>
</evidence>
<dbReference type="Gene3D" id="3.30.40.10">
    <property type="entry name" value="Zinc/RING finger domain, C3HC4 (zinc finger)"/>
    <property type="match status" value="1"/>
</dbReference>
<dbReference type="Gene3D" id="2.30.29.30">
    <property type="entry name" value="Pleckstrin-homology domain (PH domain)/Phosphotyrosine-binding domain (PTB)"/>
    <property type="match status" value="1"/>
</dbReference>
<dbReference type="InterPro" id="IPR011993">
    <property type="entry name" value="PH-like_dom_sf"/>
</dbReference>